<protein>
    <submittedName>
        <fullName evidence="1">Uncharacterized protein</fullName>
    </submittedName>
</protein>
<keyword evidence="2" id="KW-1185">Reference proteome</keyword>
<evidence type="ECO:0000313" key="2">
    <source>
        <dbReference type="Proteomes" id="UP001062846"/>
    </source>
</evidence>
<gene>
    <name evidence="1" type="ORF">RHMOL_Rhmol07G0267800</name>
</gene>
<evidence type="ECO:0000313" key="1">
    <source>
        <dbReference type="EMBL" id="KAI8548358.1"/>
    </source>
</evidence>
<accession>A0ACC0N4U8</accession>
<comment type="caution">
    <text evidence="1">The sequence shown here is derived from an EMBL/GenBank/DDBJ whole genome shotgun (WGS) entry which is preliminary data.</text>
</comment>
<reference evidence="1" key="1">
    <citation type="submission" date="2022-02" db="EMBL/GenBank/DDBJ databases">
        <title>Plant Genome Project.</title>
        <authorList>
            <person name="Zhang R.-G."/>
        </authorList>
    </citation>
    <scope>NUCLEOTIDE SEQUENCE</scope>
    <source>
        <strain evidence="1">AT1</strain>
    </source>
</reference>
<name>A0ACC0N4U8_RHOML</name>
<dbReference type="Proteomes" id="UP001062846">
    <property type="component" value="Chromosome 7"/>
</dbReference>
<dbReference type="EMBL" id="CM046394">
    <property type="protein sequence ID" value="KAI8548358.1"/>
    <property type="molecule type" value="Genomic_DNA"/>
</dbReference>
<sequence>MEETVVRPRGGGDRWWSSVVWGEEGGGAVEEERRGECFGWPWAGGDGGGREGYYWKIACPGQLSGDQTTLMFSSGIGTPTQCLTSLGPTLNNAYVSNLSEQGTGKDAIHYAGPILTDECDENQRDTSESDMHEDTEEINALLYSDDDDDYNEDDEEASTGHSPSTMTAYDKQDLPEESEEVASCDGPTKRTKLSDGGYDVLDTASSFKSKRCFDCEDGAESSCAAGKNLGLGEKFVSVIGNKRSREDKVRETVRIMQNIVPGRKGKDVIAILDEAIGYLTSLKHKAMALGLDETL</sequence>
<proteinExistence type="predicted"/>
<organism evidence="1 2">
    <name type="scientific">Rhododendron molle</name>
    <name type="common">Chinese azalea</name>
    <name type="synonym">Azalea mollis</name>
    <dbReference type="NCBI Taxonomy" id="49168"/>
    <lineage>
        <taxon>Eukaryota</taxon>
        <taxon>Viridiplantae</taxon>
        <taxon>Streptophyta</taxon>
        <taxon>Embryophyta</taxon>
        <taxon>Tracheophyta</taxon>
        <taxon>Spermatophyta</taxon>
        <taxon>Magnoliopsida</taxon>
        <taxon>eudicotyledons</taxon>
        <taxon>Gunneridae</taxon>
        <taxon>Pentapetalae</taxon>
        <taxon>asterids</taxon>
        <taxon>Ericales</taxon>
        <taxon>Ericaceae</taxon>
        <taxon>Ericoideae</taxon>
        <taxon>Rhodoreae</taxon>
        <taxon>Rhododendron</taxon>
    </lineage>
</organism>